<protein>
    <submittedName>
        <fullName evidence="1">Uncharacterized protein</fullName>
    </submittedName>
</protein>
<dbReference type="AlphaFoldDB" id="A0A7Y0SFB5"/>
<comment type="caution">
    <text evidence="1">The sequence shown here is derived from an EMBL/GenBank/DDBJ whole genome shotgun (WGS) entry which is preliminary data.</text>
</comment>
<sequence>MKFTVLTQGGIHSLDSNFINYMYPSSKMYNYCAQQLERDISQQHFKNTKHNSYAGPLSKLPNNNNGERRKQALLKKMDNISNYKANKVTDRLHWSGKQVPPTPKFSSLAPITHGSNLTKRTTGVSGTAMAVGIILQVGRSKILFKTMKKYLISFVEQTAKKYPNSKKAVFAVTIIYLKVEREYGRAPIFSGVHLLQVLDTTSNFNPLGFVGKMVSEVCQPRYRPKGDKLESINLGQLDNPDLYETATLFVMCEW</sequence>
<reference evidence="1 2" key="1">
    <citation type="submission" date="2020-04" db="EMBL/GenBank/DDBJ databases">
        <title>Whole-genome sequencing of Vibrio spp. from China reveals different genetic environments of blaCTX-M-14 among diverse lineages.</title>
        <authorList>
            <person name="Zheng Z."/>
            <person name="Ye L."/>
            <person name="Chen S."/>
        </authorList>
    </citation>
    <scope>NUCLEOTIDE SEQUENCE [LARGE SCALE GENOMIC DNA]</scope>
    <source>
        <strain evidence="1 2">Vb0551</strain>
    </source>
</reference>
<organism evidence="1 2">
    <name type="scientific">Vibrio parahaemolyticus</name>
    <dbReference type="NCBI Taxonomy" id="670"/>
    <lineage>
        <taxon>Bacteria</taxon>
        <taxon>Pseudomonadati</taxon>
        <taxon>Pseudomonadota</taxon>
        <taxon>Gammaproteobacteria</taxon>
        <taxon>Vibrionales</taxon>
        <taxon>Vibrionaceae</taxon>
        <taxon>Vibrio</taxon>
    </lineage>
</organism>
<name>A0A7Y0SFB5_VIBPH</name>
<evidence type="ECO:0000313" key="2">
    <source>
        <dbReference type="Proteomes" id="UP000518904"/>
    </source>
</evidence>
<gene>
    <name evidence="1" type="ORF">HKB16_04910</name>
</gene>
<dbReference type="RefSeq" id="WP_141180187.1">
    <property type="nucleotide sequence ID" value="NZ_CP041202.1"/>
</dbReference>
<evidence type="ECO:0000313" key="1">
    <source>
        <dbReference type="EMBL" id="NMU82217.1"/>
    </source>
</evidence>
<dbReference type="Proteomes" id="UP000518904">
    <property type="component" value="Unassembled WGS sequence"/>
</dbReference>
<proteinExistence type="predicted"/>
<accession>A0A7Y0SFB5</accession>
<dbReference type="EMBL" id="JABCLB010000553">
    <property type="protein sequence ID" value="NMU82217.1"/>
    <property type="molecule type" value="Genomic_DNA"/>
</dbReference>